<keyword evidence="6 10" id="KW-1133">Transmembrane helix</keyword>
<protein>
    <recommendedName>
        <fullName evidence="10">Elongation of very long chain fatty acids protein</fullName>
        <ecNumber evidence="10">2.3.1.199</ecNumber>
    </recommendedName>
    <alternativeName>
        <fullName evidence="10">Very-long-chain 3-oxoacyl-CoA synthase</fullName>
    </alternativeName>
</protein>
<dbReference type="GO" id="GO:0009922">
    <property type="term" value="F:fatty acid elongase activity"/>
    <property type="evidence" value="ECO:0007669"/>
    <property type="project" value="UniProtKB-EC"/>
</dbReference>
<dbReference type="OrthoDB" id="434092at2759"/>
<evidence type="ECO:0000256" key="3">
    <source>
        <dbReference type="ARBA" id="ARBA00022679"/>
    </source>
</evidence>
<dbReference type="EC" id="2.3.1.199" evidence="10"/>
<dbReference type="PROSITE" id="PS01188">
    <property type="entry name" value="ELO"/>
    <property type="match status" value="1"/>
</dbReference>
<feature type="transmembrane region" description="Helical" evidence="10">
    <location>
        <begin position="66"/>
        <end position="96"/>
    </location>
</feature>
<dbReference type="InterPro" id="IPR002076">
    <property type="entry name" value="ELO_fam"/>
</dbReference>
<evidence type="ECO:0000256" key="8">
    <source>
        <dbReference type="ARBA" id="ARBA00023136"/>
    </source>
</evidence>
<comment type="subcellular location">
    <subcellularLocation>
        <location evidence="1">Membrane</location>
        <topology evidence="1">Multi-pass membrane protein</topology>
    </subcellularLocation>
</comment>
<accession>A0A2T7NQV8</accession>
<evidence type="ECO:0000256" key="2">
    <source>
        <dbReference type="ARBA" id="ARBA00022516"/>
    </source>
</evidence>
<reference evidence="11 12" key="1">
    <citation type="submission" date="2018-04" db="EMBL/GenBank/DDBJ databases">
        <title>The genome of golden apple snail Pomacea canaliculata provides insight into stress tolerance and invasive adaptation.</title>
        <authorList>
            <person name="Liu C."/>
            <person name="Liu B."/>
            <person name="Ren Y."/>
            <person name="Zhang Y."/>
            <person name="Wang H."/>
            <person name="Li S."/>
            <person name="Jiang F."/>
            <person name="Yin L."/>
            <person name="Zhang G."/>
            <person name="Qian W."/>
            <person name="Fan W."/>
        </authorList>
    </citation>
    <scope>NUCLEOTIDE SEQUENCE [LARGE SCALE GENOMIC DNA]</scope>
    <source>
        <strain evidence="11">SZHN2017</strain>
        <tissue evidence="11">Muscle</tissue>
    </source>
</reference>
<comment type="caution">
    <text evidence="11">The sequence shown here is derived from an EMBL/GenBank/DDBJ whole genome shotgun (WGS) entry which is preliminary data.</text>
</comment>
<dbReference type="STRING" id="400727.A0A2T7NQV8"/>
<keyword evidence="2 10" id="KW-0444">Lipid biosynthesis</keyword>
<keyword evidence="3 10" id="KW-0808">Transferase</keyword>
<dbReference type="GO" id="GO:0005789">
    <property type="term" value="C:endoplasmic reticulum membrane"/>
    <property type="evidence" value="ECO:0007669"/>
    <property type="project" value="TreeGrafter"/>
</dbReference>
<evidence type="ECO:0000256" key="9">
    <source>
        <dbReference type="ARBA" id="ARBA00023160"/>
    </source>
</evidence>
<feature type="transmembrane region" description="Helical" evidence="10">
    <location>
        <begin position="209"/>
        <end position="226"/>
    </location>
</feature>
<dbReference type="EMBL" id="PZQS01000010">
    <property type="protein sequence ID" value="PVD23548.1"/>
    <property type="molecule type" value="Genomic_DNA"/>
</dbReference>
<keyword evidence="5 10" id="KW-0276">Fatty acid metabolism</keyword>
<dbReference type="GO" id="GO:0034625">
    <property type="term" value="P:fatty acid elongation, monounsaturated fatty acid"/>
    <property type="evidence" value="ECO:0007669"/>
    <property type="project" value="TreeGrafter"/>
</dbReference>
<gene>
    <name evidence="11" type="ORF">C0Q70_16820</name>
</gene>
<dbReference type="Pfam" id="PF01151">
    <property type="entry name" value="ELO"/>
    <property type="match status" value="1"/>
</dbReference>
<evidence type="ECO:0000313" key="11">
    <source>
        <dbReference type="EMBL" id="PVD23548.1"/>
    </source>
</evidence>
<feature type="transmembrane region" description="Helical" evidence="10">
    <location>
        <begin position="232"/>
        <end position="254"/>
    </location>
</feature>
<keyword evidence="9 10" id="KW-0275">Fatty acid biosynthesis</keyword>
<comment type="catalytic activity">
    <reaction evidence="10">
        <text>a very-long-chain acyl-CoA + malonyl-CoA + H(+) = a very-long-chain 3-oxoacyl-CoA + CO2 + CoA</text>
        <dbReference type="Rhea" id="RHEA:32727"/>
        <dbReference type="ChEBI" id="CHEBI:15378"/>
        <dbReference type="ChEBI" id="CHEBI:16526"/>
        <dbReference type="ChEBI" id="CHEBI:57287"/>
        <dbReference type="ChEBI" id="CHEBI:57384"/>
        <dbReference type="ChEBI" id="CHEBI:90725"/>
        <dbReference type="ChEBI" id="CHEBI:90736"/>
        <dbReference type="EC" id="2.3.1.199"/>
    </reaction>
</comment>
<evidence type="ECO:0000256" key="5">
    <source>
        <dbReference type="ARBA" id="ARBA00022832"/>
    </source>
</evidence>
<sequence length="281" mass="32780">MASYITQAAKIYDKAIEKNADPRVADWFLMQSPLPTLLVCIAYVVFVLLGPRIMEGRKPVEMRSVLLVYNLAMVGMSTFCFVEFLLSGWLAGYSLGCQPVDYSNTPQPLRMARVCWWFYFSKFIELLDTVFFILRKKFNQVSFLHVFHHGIMPISWWFGVKFVPGGFGTFHSLLNSFIHLMMYTYYGLSALGPKFSRFLWWKKYMTSMQITQFILVTVHSAQLLFIECDYPILFVYWIGLYAVIFLVMFAHFYIKTYKKPSRPDHKNHIANGVTSKKKKSS</sequence>
<dbReference type="GO" id="GO:0030148">
    <property type="term" value="P:sphingolipid biosynthetic process"/>
    <property type="evidence" value="ECO:0007669"/>
    <property type="project" value="TreeGrafter"/>
</dbReference>
<dbReference type="OMA" id="YSTTRHR"/>
<organism evidence="11 12">
    <name type="scientific">Pomacea canaliculata</name>
    <name type="common">Golden apple snail</name>
    <dbReference type="NCBI Taxonomy" id="400727"/>
    <lineage>
        <taxon>Eukaryota</taxon>
        <taxon>Metazoa</taxon>
        <taxon>Spiralia</taxon>
        <taxon>Lophotrochozoa</taxon>
        <taxon>Mollusca</taxon>
        <taxon>Gastropoda</taxon>
        <taxon>Caenogastropoda</taxon>
        <taxon>Architaenioglossa</taxon>
        <taxon>Ampullarioidea</taxon>
        <taxon>Ampullariidae</taxon>
        <taxon>Pomacea</taxon>
    </lineage>
</organism>
<keyword evidence="7 10" id="KW-0443">Lipid metabolism</keyword>
<feature type="transmembrane region" description="Helical" evidence="10">
    <location>
        <begin position="141"/>
        <end position="158"/>
    </location>
</feature>
<dbReference type="InterPro" id="IPR030457">
    <property type="entry name" value="ELO_CS"/>
</dbReference>
<feature type="transmembrane region" description="Helical" evidence="10">
    <location>
        <begin position="170"/>
        <end position="188"/>
    </location>
</feature>
<name>A0A2T7NQV8_POMCA</name>
<dbReference type="PANTHER" id="PTHR11157:SF69">
    <property type="entry name" value="ELONGATION OF VERY LONG CHAIN FATTY ACIDS PROTEIN 7"/>
    <property type="match status" value="1"/>
</dbReference>
<feature type="transmembrane region" description="Helical" evidence="10">
    <location>
        <begin position="116"/>
        <end position="134"/>
    </location>
</feature>
<dbReference type="AlphaFoldDB" id="A0A2T7NQV8"/>
<dbReference type="GO" id="GO:0019367">
    <property type="term" value="P:fatty acid elongation, saturated fatty acid"/>
    <property type="evidence" value="ECO:0007669"/>
    <property type="project" value="TreeGrafter"/>
</dbReference>
<evidence type="ECO:0000256" key="1">
    <source>
        <dbReference type="ARBA" id="ARBA00004141"/>
    </source>
</evidence>
<evidence type="ECO:0000256" key="7">
    <source>
        <dbReference type="ARBA" id="ARBA00023098"/>
    </source>
</evidence>
<dbReference type="Proteomes" id="UP000245119">
    <property type="component" value="Linkage Group LG10"/>
</dbReference>
<evidence type="ECO:0000256" key="4">
    <source>
        <dbReference type="ARBA" id="ARBA00022692"/>
    </source>
</evidence>
<keyword evidence="4 10" id="KW-0812">Transmembrane</keyword>
<evidence type="ECO:0000256" key="6">
    <source>
        <dbReference type="ARBA" id="ARBA00022989"/>
    </source>
</evidence>
<evidence type="ECO:0000256" key="10">
    <source>
        <dbReference type="RuleBase" id="RU361115"/>
    </source>
</evidence>
<dbReference type="PANTHER" id="PTHR11157">
    <property type="entry name" value="FATTY ACID ACYL TRANSFERASE-RELATED"/>
    <property type="match status" value="1"/>
</dbReference>
<proteinExistence type="inferred from homology"/>
<dbReference type="GO" id="GO:0034626">
    <property type="term" value="P:fatty acid elongation, polyunsaturated fatty acid"/>
    <property type="evidence" value="ECO:0007669"/>
    <property type="project" value="TreeGrafter"/>
</dbReference>
<feature type="transmembrane region" description="Helical" evidence="10">
    <location>
        <begin position="34"/>
        <end position="54"/>
    </location>
</feature>
<evidence type="ECO:0000313" key="12">
    <source>
        <dbReference type="Proteomes" id="UP000245119"/>
    </source>
</evidence>
<keyword evidence="8 10" id="KW-0472">Membrane</keyword>
<keyword evidence="12" id="KW-1185">Reference proteome</keyword>
<comment type="similarity">
    <text evidence="10">Belongs to the ELO family.</text>
</comment>
<dbReference type="GO" id="GO:0042761">
    <property type="term" value="P:very long-chain fatty acid biosynthetic process"/>
    <property type="evidence" value="ECO:0007669"/>
    <property type="project" value="TreeGrafter"/>
</dbReference>